<gene>
    <name evidence="1" type="ORF">LJ739_06735</name>
</gene>
<reference evidence="1 2" key="1">
    <citation type="submission" date="2021-10" db="EMBL/GenBank/DDBJ databases">
        <title>Draft genome of Aestuariibacter halophilus JC2043.</title>
        <authorList>
            <person name="Emsley S.A."/>
            <person name="Pfannmuller K.M."/>
            <person name="Ushijima B."/>
            <person name="Saw J.H."/>
            <person name="Videau P."/>
        </authorList>
    </citation>
    <scope>NUCLEOTIDE SEQUENCE [LARGE SCALE GENOMIC DNA]</scope>
    <source>
        <strain evidence="1 2">JC2043</strain>
    </source>
</reference>
<sequence>MTTQLKSLAIDTALAAVAAPILEPEEGTAVFIGSAVFTNTGSAAETVTIWRLGNGTASSATNYLAKKTILPGKSWLARELIGVVIEGGQTVEGSDTAGNVQVNISGTLTTND</sequence>
<dbReference type="EMBL" id="JAJEWP010000001">
    <property type="protein sequence ID" value="MCC2615932.1"/>
    <property type="molecule type" value="Genomic_DNA"/>
</dbReference>
<dbReference type="Proteomes" id="UP001520878">
    <property type="component" value="Unassembled WGS sequence"/>
</dbReference>
<evidence type="ECO:0000313" key="1">
    <source>
        <dbReference type="EMBL" id="MCC2615932.1"/>
    </source>
</evidence>
<accession>A0ABS8G5P9</accession>
<name>A0ABS8G5P9_9ALTE</name>
<organism evidence="1 2">
    <name type="scientific">Fluctibacter halophilus</name>
    <dbReference type="NCBI Taxonomy" id="226011"/>
    <lineage>
        <taxon>Bacteria</taxon>
        <taxon>Pseudomonadati</taxon>
        <taxon>Pseudomonadota</taxon>
        <taxon>Gammaproteobacteria</taxon>
        <taxon>Alteromonadales</taxon>
        <taxon>Alteromonadaceae</taxon>
        <taxon>Fluctibacter</taxon>
    </lineage>
</organism>
<protein>
    <submittedName>
        <fullName evidence="1">Uncharacterized protein</fullName>
    </submittedName>
</protein>
<keyword evidence="2" id="KW-1185">Reference proteome</keyword>
<evidence type="ECO:0000313" key="2">
    <source>
        <dbReference type="Proteomes" id="UP001520878"/>
    </source>
</evidence>
<dbReference type="RefSeq" id="WP_229158359.1">
    <property type="nucleotide sequence ID" value="NZ_JAJEWP010000001.1"/>
</dbReference>
<comment type="caution">
    <text evidence="1">The sequence shown here is derived from an EMBL/GenBank/DDBJ whole genome shotgun (WGS) entry which is preliminary data.</text>
</comment>
<proteinExistence type="predicted"/>